<feature type="transmembrane region" description="Helical" evidence="7">
    <location>
        <begin position="181"/>
        <end position="200"/>
    </location>
</feature>
<keyword evidence="4 7" id="KW-0812">Transmembrane</keyword>
<feature type="domain" description="Major facilitator superfamily (MFS) profile" evidence="8">
    <location>
        <begin position="15"/>
        <end position="410"/>
    </location>
</feature>
<keyword evidence="6 7" id="KW-0472">Membrane</keyword>
<dbReference type="STRING" id="1620.IV67_GL000505"/>
<keyword evidence="2" id="KW-0813">Transport</keyword>
<sequence>MHKHVNSTHRHVEKNINLLLISQFLTGITSMTVQYAIIWYLTEQTRSATTLSFATMIGMLPMIILSPFAGSFVDRYNKKILLIVPDIVAAGVAGLLSLYLNQSHATATYLIFIVLFIRAVAQTFQMPTLQSIIPAITPEDKLTQINGRFSVIQSANRILAPALGAFLFGFVSIETLLLLDILGALIGVFLLYFINIPSYVNKDDKLRVRQTFADMYTGFRLLHSKTGLWIIIIISAVSTLFIMPVASLYPLMTLEFFNLKIADAGIVEALYSVGMLVGGLIISLFGRWQNRMIPFLSAYLILGTTFTLSGLLSPSFTSFIYFAILAAISGLSTPFFDTLLLSMIQQSYPSEDLEKVLGSMLSILSLPGPIGLMLIGPLGDTLGVNKIFLIAGIAVLLCAPATWVFKSARNYDLNLNRNN</sequence>
<feature type="transmembrane region" description="Helical" evidence="7">
    <location>
        <begin position="158"/>
        <end position="175"/>
    </location>
</feature>
<feature type="transmembrane region" description="Helical" evidence="7">
    <location>
        <begin position="106"/>
        <end position="124"/>
    </location>
</feature>
<dbReference type="PANTHER" id="PTHR23513">
    <property type="entry name" value="INTEGRAL MEMBRANE EFFLUX PROTEIN-RELATED"/>
    <property type="match status" value="1"/>
</dbReference>
<gene>
    <name evidence="9" type="ORF">IV67_GL000505</name>
</gene>
<dbReference type="InterPro" id="IPR036259">
    <property type="entry name" value="MFS_trans_sf"/>
</dbReference>
<dbReference type="EMBL" id="JQCD01000024">
    <property type="protein sequence ID" value="KRN76992.1"/>
    <property type="molecule type" value="Genomic_DNA"/>
</dbReference>
<dbReference type="InterPro" id="IPR020846">
    <property type="entry name" value="MFS_dom"/>
</dbReference>
<dbReference type="RefSeq" id="WP_057787869.1">
    <property type="nucleotide sequence ID" value="NZ_JQCD01000024.1"/>
</dbReference>
<keyword evidence="5 7" id="KW-1133">Transmembrane helix</keyword>
<feature type="transmembrane region" description="Helical" evidence="7">
    <location>
        <begin position="319"/>
        <end position="344"/>
    </location>
</feature>
<evidence type="ECO:0000313" key="9">
    <source>
        <dbReference type="EMBL" id="KRN76992.1"/>
    </source>
</evidence>
<dbReference type="PATRIC" id="fig|1620.3.peg.511"/>
<dbReference type="PANTHER" id="PTHR23513:SF6">
    <property type="entry name" value="MAJOR FACILITATOR SUPERFAMILY ASSOCIATED DOMAIN-CONTAINING PROTEIN"/>
    <property type="match status" value="1"/>
</dbReference>
<dbReference type="Gene3D" id="1.20.1250.20">
    <property type="entry name" value="MFS general substrate transporter like domains"/>
    <property type="match status" value="1"/>
</dbReference>
<feature type="transmembrane region" description="Helical" evidence="7">
    <location>
        <begin position="20"/>
        <end position="41"/>
    </location>
</feature>
<dbReference type="CDD" id="cd06173">
    <property type="entry name" value="MFS_MefA_like"/>
    <property type="match status" value="1"/>
</dbReference>
<dbReference type="GO" id="GO:0022857">
    <property type="term" value="F:transmembrane transporter activity"/>
    <property type="evidence" value="ECO:0007669"/>
    <property type="project" value="InterPro"/>
</dbReference>
<evidence type="ECO:0000256" key="3">
    <source>
        <dbReference type="ARBA" id="ARBA00022475"/>
    </source>
</evidence>
<reference evidence="9 10" key="1">
    <citation type="journal article" date="2015" name="Genome Announc.">
        <title>Expanding the biotechnology potential of lactobacilli through comparative genomics of 213 strains and associated genera.</title>
        <authorList>
            <person name="Sun Z."/>
            <person name="Harris H.M."/>
            <person name="McCann A."/>
            <person name="Guo C."/>
            <person name="Argimon S."/>
            <person name="Zhang W."/>
            <person name="Yang X."/>
            <person name="Jeffery I.B."/>
            <person name="Cooney J.C."/>
            <person name="Kagawa T.F."/>
            <person name="Liu W."/>
            <person name="Song Y."/>
            <person name="Salvetti E."/>
            <person name="Wrobel A."/>
            <person name="Rasinkangas P."/>
            <person name="Parkhill J."/>
            <person name="Rea M.C."/>
            <person name="O'Sullivan O."/>
            <person name="Ritari J."/>
            <person name="Douillard F.P."/>
            <person name="Paul Ross R."/>
            <person name="Yang R."/>
            <person name="Briner A.E."/>
            <person name="Felis G.E."/>
            <person name="de Vos W.M."/>
            <person name="Barrangou R."/>
            <person name="Klaenhammer T.R."/>
            <person name="Caufield P.W."/>
            <person name="Cui Y."/>
            <person name="Zhang H."/>
            <person name="O'Toole P.W."/>
        </authorList>
    </citation>
    <scope>NUCLEOTIDE SEQUENCE [LARGE SCALE GENOMIC DNA]</scope>
    <source>
        <strain evidence="9 10">DSM 20014</strain>
    </source>
</reference>
<evidence type="ECO:0000256" key="1">
    <source>
        <dbReference type="ARBA" id="ARBA00004651"/>
    </source>
</evidence>
<name>A0A0R2JI80_9LACO</name>
<comment type="caution">
    <text evidence="9">The sequence shown here is derived from an EMBL/GenBank/DDBJ whole genome shotgun (WGS) entry which is preliminary data.</text>
</comment>
<organism evidence="9 10">
    <name type="scientific">Weissella minor</name>
    <dbReference type="NCBI Taxonomy" id="1620"/>
    <lineage>
        <taxon>Bacteria</taxon>
        <taxon>Bacillati</taxon>
        <taxon>Bacillota</taxon>
        <taxon>Bacilli</taxon>
        <taxon>Lactobacillales</taxon>
        <taxon>Lactobacillaceae</taxon>
        <taxon>Weissella</taxon>
    </lineage>
</organism>
<dbReference type="Pfam" id="PF07690">
    <property type="entry name" value="MFS_1"/>
    <property type="match status" value="1"/>
</dbReference>
<evidence type="ECO:0000259" key="8">
    <source>
        <dbReference type="PROSITE" id="PS50850"/>
    </source>
</evidence>
<proteinExistence type="predicted"/>
<evidence type="ECO:0000256" key="4">
    <source>
        <dbReference type="ARBA" id="ARBA00022692"/>
    </source>
</evidence>
<feature type="transmembrane region" description="Helical" evidence="7">
    <location>
        <begin position="269"/>
        <end position="286"/>
    </location>
</feature>
<accession>A0A0R2JI80</accession>
<evidence type="ECO:0000256" key="2">
    <source>
        <dbReference type="ARBA" id="ARBA00022448"/>
    </source>
</evidence>
<evidence type="ECO:0000256" key="5">
    <source>
        <dbReference type="ARBA" id="ARBA00022989"/>
    </source>
</evidence>
<evidence type="ECO:0000256" key="6">
    <source>
        <dbReference type="ARBA" id="ARBA00023136"/>
    </source>
</evidence>
<feature type="transmembrane region" description="Helical" evidence="7">
    <location>
        <begin position="53"/>
        <end position="73"/>
    </location>
</feature>
<feature type="transmembrane region" description="Helical" evidence="7">
    <location>
        <begin position="228"/>
        <end position="249"/>
    </location>
</feature>
<dbReference type="Proteomes" id="UP000051673">
    <property type="component" value="Unassembled WGS sequence"/>
</dbReference>
<evidence type="ECO:0000256" key="7">
    <source>
        <dbReference type="SAM" id="Phobius"/>
    </source>
</evidence>
<protein>
    <submittedName>
        <fullName evidence="9">Multidrug efflux pump</fullName>
    </submittedName>
</protein>
<feature type="transmembrane region" description="Helical" evidence="7">
    <location>
        <begin position="387"/>
        <end position="405"/>
    </location>
</feature>
<dbReference type="InterPro" id="IPR011701">
    <property type="entry name" value="MFS"/>
</dbReference>
<dbReference type="AlphaFoldDB" id="A0A0R2JI80"/>
<dbReference type="PROSITE" id="PS50850">
    <property type="entry name" value="MFS"/>
    <property type="match status" value="1"/>
</dbReference>
<dbReference type="GO" id="GO:0005886">
    <property type="term" value="C:plasma membrane"/>
    <property type="evidence" value="ECO:0007669"/>
    <property type="project" value="UniProtKB-SubCell"/>
</dbReference>
<evidence type="ECO:0000313" key="10">
    <source>
        <dbReference type="Proteomes" id="UP000051673"/>
    </source>
</evidence>
<feature type="transmembrane region" description="Helical" evidence="7">
    <location>
        <begin position="293"/>
        <end position="313"/>
    </location>
</feature>
<comment type="subcellular location">
    <subcellularLocation>
        <location evidence="1">Cell membrane</location>
        <topology evidence="1">Multi-pass membrane protein</topology>
    </subcellularLocation>
</comment>
<feature type="transmembrane region" description="Helical" evidence="7">
    <location>
        <begin position="356"/>
        <end position="375"/>
    </location>
</feature>
<feature type="transmembrane region" description="Helical" evidence="7">
    <location>
        <begin position="80"/>
        <end position="100"/>
    </location>
</feature>
<dbReference type="SUPFAM" id="SSF103473">
    <property type="entry name" value="MFS general substrate transporter"/>
    <property type="match status" value="1"/>
</dbReference>
<keyword evidence="3" id="KW-1003">Cell membrane</keyword>
<keyword evidence="10" id="KW-1185">Reference proteome</keyword>
<dbReference type="OrthoDB" id="9775268at2"/>